<evidence type="ECO:0000256" key="1">
    <source>
        <dbReference type="ARBA" id="ARBA00007553"/>
    </source>
</evidence>
<dbReference type="SMART" id="SM00701">
    <property type="entry name" value="PGRP"/>
    <property type="match status" value="1"/>
</dbReference>
<protein>
    <recommendedName>
        <fullName evidence="7">Peptidoglycan recognition protein family domain-containing protein</fullName>
    </recommendedName>
</protein>
<dbReference type="CDD" id="cd06583">
    <property type="entry name" value="PGRP"/>
    <property type="match status" value="1"/>
</dbReference>
<dbReference type="GO" id="GO:0008270">
    <property type="term" value="F:zinc ion binding"/>
    <property type="evidence" value="ECO:0007669"/>
    <property type="project" value="InterPro"/>
</dbReference>
<evidence type="ECO:0000313" key="5">
    <source>
        <dbReference type="EMBL" id="AKV59518.1"/>
    </source>
</evidence>
<name>A0A0K1RDP8_9CORY</name>
<keyword evidence="2" id="KW-0732">Signal</keyword>
<dbReference type="GO" id="GO:0008745">
    <property type="term" value="F:N-acetylmuramoyl-L-alanine amidase activity"/>
    <property type="evidence" value="ECO:0007669"/>
    <property type="project" value="InterPro"/>
</dbReference>
<proteinExistence type="inferred from homology"/>
<organism evidence="5 6">
    <name type="scientific">Corynebacterium riegelii</name>
    <dbReference type="NCBI Taxonomy" id="156976"/>
    <lineage>
        <taxon>Bacteria</taxon>
        <taxon>Bacillati</taxon>
        <taxon>Actinomycetota</taxon>
        <taxon>Actinomycetes</taxon>
        <taxon>Mycobacteriales</taxon>
        <taxon>Corynebacteriaceae</taxon>
        <taxon>Corynebacterium</taxon>
    </lineage>
</organism>
<reference evidence="5 6" key="1">
    <citation type="submission" date="2015-08" db="EMBL/GenBank/DDBJ databases">
        <authorList>
            <person name="Babu N.S."/>
            <person name="Beckwith C.J."/>
            <person name="Beseler K.G."/>
            <person name="Brison A."/>
            <person name="Carone J.V."/>
            <person name="Caskin T.P."/>
            <person name="Diamond M."/>
            <person name="Durham M.E."/>
            <person name="Foxe J.M."/>
            <person name="Go M."/>
            <person name="Henderson B.A."/>
            <person name="Jones I.B."/>
            <person name="McGettigan J.A."/>
            <person name="Micheletti S.J."/>
            <person name="Nasrallah M.E."/>
            <person name="Ortiz D."/>
            <person name="Piller C.R."/>
            <person name="Privatt S.R."/>
            <person name="Schneider S.L."/>
            <person name="Sharp S."/>
            <person name="Smith T.C."/>
            <person name="Stanton J.D."/>
            <person name="Ullery H.E."/>
            <person name="Wilson R.J."/>
            <person name="Serrano M.G."/>
            <person name="Buck G."/>
            <person name="Lee V."/>
            <person name="Wang Y."/>
            <person name="Carvalho R."/>
            <person name="Voegtly L."/>
            <person name="Shi R."/>
            <person name="Duckworth R."/>
            <person name="Johnson A."/>
            <person name="Loviza R."/>
            <person name="Walstead R."/>
            <person name="Shah Z."/>
            <person name="Kiflezghi M."/>
            <person name="Wade K."/>
            <person name="Ball S.L."/>
            <person name="Bradley K.W."/>
            <person name="Asai D.J."/>
            <person name="Bowman C.A."/>
            <person name="Russell D.A."/>
            <person name="Pope W.H."/>
            <person name="Jacobs-Sera D."/>
            <person name="Hendrix R.W."/>
            <person name="Hatfull G.F."/>
        </authorList>
    </citation>
    <scope>NUCLEOTIDE SEQUENCE [LARGE SCALE GENOMIC DNA]</scope>
    <source>
        <strain evidence="5 6">PUDD_83A45</strain>
    </source>
</reference>
<evidence type="ECO:0000259" key="3">
    <source>
        <dbReference type="SMART" id="SM00644"/>
    </source>
</evidence>
<dbReference type="InterPro" id="IPR036505">
    <property type="entry name" value="Amidase/PGRP_sf"/>
</dbReference>
<dbReference type="Proteomes" id="UP000060016">
    <property type="component" value="Chromosome"/>
</dbReference>
<dbReference type="PANTHER" id="PTHR11022">
    <property type="entry name" value="PEPTIDOGLYCAN RECOGNITION PROTEIN"/>
    <property type="match status" value="1"/>
</dbReference>
<evidence type="ECO:0000259" key="4">
    <source>
        <dbReference type="SMART" id="SM00701"/>
    </source>
</evidence>
<dbReference type="EMBL" id="CP012342">
    <property type="protein sequence ID" value="AKV59518.1"/>
    <property type="molecule type" value="Genomic_DNA"/>
</dbReference>
<dbReference type="InterPro" id="IPR002502">
    <property type="entry name" value="Amidase_domain"/>
</dbReference>
<gene>
    <name evidence="5" type="ORF">AK829_10730</name>
</gene>
<dbReference type="SUPFAM" id="SSF55846">
    <property type="entry name" value="N-acetylmuramoyl-L-alanine amidase-like"/>
    <property type="match status" value="1"/>
</dbReference>
<accession>A0A0K1RDP8</accession>
<feature type="domain" description="Peptidoglycan recognition protein family" evidence="4">
    <location>
        <begin position="186"/>
        <end position="331"/>
    </location>
</feature>
<dbReference type="InterPro" id="IPR015510">
    <property type="entry name" value="PGRP"/>
</dbReference>
<dbReference type="GO" id="GO:0009253">
    <property type="term" value="P:peptidoglycan catabolic process"/>
    <property type="evidence" value="ECO:0007669"/>
    <property type="project" value="InterPro"/>
</dbReference>
<comment type="similarity">
    <text evidence="1">Belongs to the N-acetylmuramoyl-L-alanine amidase 2 family.</text>
</comment>
<evidence type="ECO:0000313" key="6">
    <source>
        <dbReference type="Proteomes" id="UP000060016"/>
    </source>
</evidence>
<dbReference type="AlphaFoldDB" id="A0A0K1RDP8"/>
<dbReference type="KEGG" id="crie:AK829_10730"/>
<feature type="chain" id="PRO_5039651149" description="Peptidoglycan recognition protein family domain-containing protein" evidence="2">
    <location>
        <begin position="18"/>
        <end position="588"/>
    </location>
</feature>
<dbReference type="Pfam" id="PF01510">
    <property type="entry name" value="Amidase_2"/>
    <property type="match status" value="1"/>
</dbReference>
<feature type="signal peptide" evidence="2">
    <location>
        <begin position="1"/>
        <end position="17"/>
    </location>
</feature>
<sequence length="588" mass="62365">MFAVLLAVAMVASAAFGGQHILQVQNVAPAATGVYADEASFDTGANITVDDAAVRTQSGEEDTVRRVVKEFTREREFSVVALTWKGPRDIVAYVRSQRADGSWSPWFEMDPDDSPTGVETSGTEPIFVERTKRIQVSTGNVDLLEDGRAASEAPTTARDIQAVFLDGGVDENVITPAADSYSRAMPKVITRAQWGATSRNTPYYSEPVKAVTVHHTAGSNNYSRAESAGIVRSIEHYHAHVRGWGDIGYNALVDKYGNIYEGRAGGLDRAVQGAHVGGFNTNTWGVSMMGDYSKTAPTTASLQAMGELIGWKAAVAGFDPMGTSYLSADFSFAGARYGAGKGAYFPNVNAHRDFHFSDCPGDRLYNRLPDIRRVAKVKYTATKASRSFVSPALPNKDGTNTTVTSPSNGTGTKVANTLTKLADGDTATIATVVGTIAGVALIYALQNGQLGDQVKNVGGTEIISGITVQDVTPMIGPALEVVGSSEASTVWKSFEPVLGKLAGTVSGVGGQQMALYANGLAVKDTDGEIYALVGQIANAWLQQGLDAGPLGMPITPQRNANHDEIRMDFQGGAIVYSISQRNINIITN</sequence>
<dbReference type="InterPro" id="IPR006619">
    <property type="entry name" value="PGRP_domain_met/bac"/>
</dbReference>
<dbReference type="SMART" id="SM00644">
    <property type="entry name" value="Ami_2"/>
    <property type="match status" value="1"/>
</dbReference>
<keyword evidence="6" id="KW-1185">Reference proteome</keyword>
<feature type="domain" description="N-acetylmuramoyl-L-alanine amidase" evidence="3">
    <location>
        <begin position="196"/>
        <end position="361"/>
    </location>
</feature>
<dbReference type="PATRIC" id="fig|156976.3.peg.2160"/>
<dbReference type="PANTHER" id="PTHR11022:SF41">
    <property type="entry name" value="PEPTIDOGLYCAN-RECOGNITION PROTEIN LC-RELATED"/>
    <property type="match status" value="1"/>
</dbReference>
<evidence type="ECO:0008006" key="7">
    <source>
        <dbReference type="Google" id="ProtNLM"/>
    </source>
</evidence>
<dbReference type="Gene3D" id="3.40.80.10">
    <property type="entry name" value="Peptidoglycan recognition protein-like"/>
    <property type="match status" value="1"/>
</dbReference>
<evidence type="ECO:0000256" key="2">
    <source>
        <dbReference type="SAM" id="SignalP"/>
    </source>
</evidence>
<dbReference type="STRING" id="156976.AK829_10730"/>